<evidence type="ECO:0008006" key="17">
    <source>
        <dbReference type="Google" id="ProtNLM"/>
    </source>
</evidence>
<keyword evidence="8" id="KW-1015">Disulfide bond</keyword>
<keyword evidence="11" id="KW-0807">Transducer</keyword>
<evidence type="ECO:0000256" key="6">
    <source>
        <dbReference type="ARBA" id="ARBA00023040"/>
    </source>
</evidence>
<evidence type="ECO:0000313" key="15">
    <source>
        <dbReference type="EMBL" id="KAG5849381.1"/>
    </source>
</evidence>
<keyword evidence="16" id="KW-1185">Reference proteome</keyword>
<keyword evidence="10" id="KW-0325">Glycoprotein</keyword>
<feature type="transmembrane region" description="Helical" evidence="12">
    <location>
        <begin position="151"/>
        <end position="173"/>
    </location>
</feature>
<dbReference type="InterPro" id="IPR000832">
    <property type="entry name" value="GPCR_2_secretin-like"/>
</dbReference>
<evidence type="ECO:0000259" key="13">
    <source>
        <dbReference type="PROSITE" id="PS50221"/>
    </source>
</evidence>
<dbReference type="PRINTS" id="PR01422">
    <property type="entry name" value="GPR56ORPHANR"/>
</dbReference>
<evidence type="ECO:0000256" key="12">
    <source>
        <dbReference type="SAM" id="Phobius"/>
    </source>
</evidence>
<dbReference type="AlphaFoldDB" id="A0A9D3MK50"/>
<dbReference type="PANTHER" id="PTHR12011:SF285">
    <property type="entry name" value="ADHESION G PROTEIN-COUPLED RECEPTOR G3"/>
    <property type="match status" value="1"/>
</dbReference>
<feature type="transmembrane region" description="Helical" evidence="12">
    <location>
        <begin position="228"/>
        <end position="252"/>
    </location>
</feature>
<proteinExistence type="predicted"/>
<organism evidence="15 16">
    <name type="scientific">Anguilla anguilla</name>
    <name type="common">European freshwater eel</name>
    <name type="synonym">Muraena anguilla</name>
    <dbReference type="NCBI Taxonomy" id="7936"/>
    <lineage>
        <taxon>Eukaryota</taxon>
        <taxon>Metazoa</taxon>
        <taxon>Chordata</taxon>
        <taxon>Craniata</taxon>
        <taxon>Vertebrata</taxon>
        <taxon>Euteleostomi</taxon>
        <taxon>Actinopterygii</taxon>
        <taxon>Neopterygii</taxon>
        <taxon>Teleostei</taxon>
        <taxon>Anguilliformes</taxon>
        <taxon>Anguillidae</taxon>
        <taxon>Anguilla</taxon>
    </lineage>
</organism>
<dbReference type="InterPro" id="IPR000203">
    <property type="entry name" value="GPS"/>
</dbReference>
<keyword evidence="6" id="KW-0297">G-protein coupled receptor</keyword>
<keyword evidence="7 12" id="KW-0472">Membrane</keyword>
<dbReference type="FunFam" id="1.20.1070.10:FF:000222">
    <property type="entry name" value="Adhesion G protein-coupled receptor G3"/>
    <property type="match status" value="1"/>
</dbReference>
<dbReference type="InterPro" id="IPR003910">
    <property type="entry name" value="GPR1/GPR3/GPR5"/>
</dbReference>
<feature type="domain" description="GAIN-B" evidence="13">
    <location>
        <begin position="1"/>
        <end position="106"/>
    </location>
</feature>
<dbReference type="InterPro" id="IPR046338">
    <property type="entry name" value="GAIN_dom_sf"/>
</dbReference>
<evidence type="ECO:0000256" key="3">
    <source>
        <dbReference type="ARBA" id="ARBA00022692"/>
    </source>
</evidence>
<accession>A0A9D3MK50</accession>
<dbReference type="Gene3D" id="2.60.220.50">
    <property type="match status" value="1"/>
</dbReference>
<evidence type="ECO:0000256" key="4">
    <source>
        <dbReference type="ARBA" id="ARBA00022729"/>
    </source>
</evidence>
<feature type="transmembrane region" description="Helical" evidence="12">
    <location>
        <begin position="292"/>
        <end position="312"/>
    </location>
</feature>
<keyword evidence="5 12" id="KW-1133">Transmembrane helix</keyword>
<keyword evidence="2" id="KW-1003">Cell membrane</keyword>
<dbReference type="InterPro" id="IPR057244">
    <property type="entry name" value="GAIN_B"/>
</dbReference>
<evidence type="ECO:0000256" key="9">
    <source>
        <dbReference type="ARBA" id="ARBA00023170"/>
    </source>
</evidence>
<dbReference type="GO" id="GO:0007189">
    <property type="term" value="P:adenylate cyclase-activating G protein-coupled receptor signaling pathway"/>
    <property type="evidence" value="ECO:0007669"/>
    <property type="project" value="TreeGrafter"/>
</dbReference>
<evidence type="ECO:0000256" key="8">
    <source>
        <dbReference type="ARBA" id="ARBA00023157"/>
    </source>
</evidence>
<feature type="transmembrane region" description="Helical" evidence="12">
    <location>
        <begin position="193"/>
        <end position="216"/>
    </location>
</feature>
<keyword evidence="4" id="KW-0732">Signal</keyword>
<dbReference type="PANTHER" id="PTHR12011">
    <property type="entry name" value="ADHESION G-PROTEIN COUPLED RECEPTOR"/>
    <property type="match status" value="1"/>
</dbReference>
<evidence type="ECO:0000256" key="11">
    <source>
        <dbReference type="ARBA" id="ARBA00023224"/>
    </source>
</evidence>
<dbReference type="Proteomes" id="UP001044222">
    <property type="component" value="Unassembled WGS sequence"/>
</dbReference>
<dbReference type="GO" id="GO:0007166">
    <property type="term" value="P:cell surface receptor signaling pathway"/>
    <property type="evidence" value="ECO:0007669"/>
    <property type="project" value="InterPro"/>
</dbReference>
<name>A0A9D3MK50_ANGAN</name>
<reference evidence="15" key="1">
    <citation type="submission" date="2021-01" db="EMBL/GenBank/DDBJ databases">
        <title>A chromosome-scale assembly of European eel, Anguilla anguilla.</title>
        <authorList>
            <person name="Henkel C."/>
            <person name="Jong-Raadsen S.A."/>
            <person name="Dufour S."/>
            <person name="Weltzien F.-A."/>
            <person name="Palstra A.P."/>
            <person name="Pelster B."/>
            <person name="Spaink H.P."/>
            <person name="Van Den Thillart G.E."/>
            <person name="Jansen H."/>
            <person name="Zahm M."/>
            <person name="Klopp C."/>
            <person name="Cedric C."/>
            <person name="Louis A."/>
            <person name="Berthelot C."/>
            <person name="Parey E."/>
            <person name="Roest Crollius H."/>
            <person name="Montfort J."/>
            <person name="Robinson-Rechavi M."/>
            <person name="Bucao C."/>
            <person name="Bouchez O."/>
            <person name="Gislard M."/>
            <person name="Lluch J."/>
            <person name="Milhes M."/>
            <person name="Lampietro C."/>
            <person name="Lopez Roques C."/>
            <person name="Donnadieu C."/>
            <person name="Braasch I."/>
            <person name="Desvignes T."/>
            <person name="Postlethwait J."/>
            <person name="Bobe J."/>
            <person name="Guiguen Y."/>
            <person name="Dirks R."/>
        </authorList>
    </citation>
    <scope>NUCLEOTIDE SEQUENCE</scope>
    <source>
        <strain evidence="15">Tag_6206</strain>
        <tissue evidence="15">Liver</tissue>
    </source>
</reference>
<dbReference type="Pfam" id="PF01825">
    <property type="entry name" value="GPS"/>
    <property type="match status" value="1"/>
</dbReference>
<dbReference type="PROSITE" id="PS50221">
    <property type="entry name" value="GAIN_B"/>
    <property type="match status" value="1"/>
</dbReference>
<dbReference type="EMBL" id="JAFIRN010000005">
    <property type="protein sequence ID" value="KAG5849381.1"/>
    <property type="molecule type" value="Genomic_DNA"/>
</dbReference>
<dbReference type="Gene3D" id="1.20.1070.10">
    <property type="entry name" value="Rhodopsin 7-helix transmembrane proteins"/>
    <property type="match status" value="1"/>
</dbReference>
<keyword evidence="9" id="KW-0675">Receptor</keyword>
<dbReference type="InterPro" id="IPR017981">
    <property type="entry name" value="GPCR_2-like_7TM"/>
</dbReference>
<feature type="transmembrane region" description="Helical" evidence="12">
    <location>
        <begin position="116"/>
        <end position="139"/>
    </location>
</feature>
<dbReference type="GO" id="GO:0005886">
    <property type="term" value="C:plasma membrane"/>
    <property type="evidence" value="ECO:0007669"/>
    <property type="project" value="UniProtKB-SubCell"/>
</dbReference>
<comment type="caution">
    <text evidence="15">The sequence shown here is derived from an EMBL/GenBank/DDBJ whole genome shotgun (WGS) entry which is preliminary data.</text>
</comment>
<evidence type="ECO:0000256" key="10">
    <source>
        <dbReference type="ARBA" id="ARBA00023180"/>
    </source>
</evidence>
<dbReference type="SMART" id="SM00303">
    <property type="entry name" value="GPS"/>
    <property type="match status" value="1"/>
</dbReference>
<feature type="transmembrane region" description="Helical" evidence="12">
    <location>
        <begin position="333"/>
        <end position="355"/>
    </location>
</feature>
<comment type="subcellular location">
    <subcellularLocation>
        <location evidence="1">Cell membrane</location>
        <topology evidence="1">Multi-pass membrane protein</topology>
    </subcellularLocation>
</comment>
<evidence type="ECO:0000256" key="7">
    <source>
        <dbReference type="ARBA" id="ARBA00023136"/>
    </source>
</evidence>
<dbReference type="PROSITE" id="PS50261">
    <property type="entry name" value="G_PROTEIN_RECEP_F2_4"/>
    <property type="match status" value="1"/>
</dbReference>
<feature type="domain" description="G-protein coupled receptors family 2 profile 2" evidence="14">
    <location>
        <begin position="114"/>
        <end position="384"/>
    </location>
</feature>
<dbReference type="GO" id="GO:0004930">
    <property type="term" value="F:G protein-coupled receptor activity"/>
    <property type="evidence" value="ECO:0007669"/>
    <property type="project" value="UniProtKB-KW"/>
</dbReference>
<dbReference type="Pfam" id="PF00002">
    <property type="entry name" value="7tm_2"/>
    <property type="match status" value="1"/>
</dbReference>
<protein>
    <recommendedName>
        <fullName evidence="17">G-protein coupled receptors family 2 profile 2 domain-containing protein</fullName>
    </recommendedName>
</protein>
<evidence type="ECO:0000256" key="2">
    <source>
        <dbReference type="ARBA" id="ARBA00022475"/>
    </source>
</evidence>
<feature type="transmembrane region" description="Helical" evidence="12">
    <location>
        <begin position="361"/>
        <end position="382"/>
    </location>
</feature>
<evidence type="ECO:0000256" key="1">
    <source>
        <dbReference type="ARBA" id="ARBA00004651"/>
    </source>
</evidence>
<keyword evidence="3 12" id="KW-0812">Transmembrane</keyword>
<sequence length="409" mass="45069">MALTLFNSSLFMVDVDKNETILGGKVLSVKVGKLAVRDLSQPVRISFTHANETGGRCVYYEVLDDANGTGRWSTEGCVVSRTNTTFVCSCSHLSFFAVLVNTEVSIDPANALTLSYISYIGCGLSVFFTALTILMHLCLRKGRTDHSMAVHLNLTGALFFLHLFFLVSALWAGPGLGLGADGGGVACQALGLLLHYALLATFTWMAIESFHLYMLLVRVFNIYVAKYLLKLGLVGWGVPMVTVIACALNQTYGRFSLQMERNRGASTGTEAEVKADMCWIRRKDVSYITVTGYLGLVFLFGAVMLGVMVAKLRRMRTKSAAYQEHKRRLWRDCLTLLGMGCILGIPWGLAFVTYGPLSLPGLYLFTILNGLQGVFMFLWFLATTWQPCKDSSSEANDPSTQKMETSFNN</sequence>
<evidence type="ECO:0000313" key="16">
    <source>
        <dbReference type="Proteomes" id="UP001044222"/>
    </source>
</evidence>
<gene>
    <name evidence="15" type="ORF">ANANG_G00109770</name>
</gene>
<evidence type="ECO:0000259" key="14">
    <source>
        <dbReference type="PROSITE" id="PS50261"/>
    </source>
</evidence>
<evidence type="ECO:0000256" key="5">
    <source>
        <dbReference type="ARBA" id="ARBA00022989"/>
    </source>
</evidence>
<dbReference type="PRINTS" id="PR00249">
    <property type="entry name" value="GPCRSECRETIN"/>
</dbReference>